<dbReference type="PANTHER" id="PTHR34773">
    <property type="entry name" value="FLAGELLAR SECRETION CHAPERONE FLIS"/>
    <property type="match status" value="1"/>
</dbReference>
<proteinExistence type="inferred from homology"/>
<keyword evidence="8" id="KW-0282">Flagellum</keyword>
<dbReference type="GO" id="GO:0044780">
    <property type="term" value="P:bacterial-type flagellum assembly"/>
    <property type="evidence" value="ECO:0007669"/>
    <property type="project" value="InterPro"/>
</dbReference>
<dbReference type="PIRSF" id="PIRSF039090">
    <property type="entry name" value="Flis"/>
    <property type="match status" value="1"/>
</dbReference>
<evidence type="ECO:0000256" key="4">
    <source>
        <dbReference type="ARBA" id="ARBA00022795"/>
    </source>
</evidence>
<name>A0A6H1WTK6_9BACT</name>
<gene>
    <name evidence="8" type="ORF">FVE67_06995</name>
</gene>
<dbReference type="GO" id="GO:0071973">
    <property type="term" value="P:bacterial-type flagellum-dependent cell motility"/>
    <property type="evidence" value="ECO:0007669"/>
    <property type="project" value="TreeGrafter"/>
</dbReference>
<evidence type="ECO:0000256" key="2">
    <source>
        <dbReference type="ARBA" id="ARBA00008787"/>
    </source>
</evidence>
<dbReference type="PANTHER" id="PTHR34773:SF1">
    <property type="entry name" value="FLAGELLAR SECRETION CHAPERONE FLIS"/>
    <property type="match status" value="1"/>
</dbReference>
<evidence type="ECO:0000256" key="6">
    <source>
        <dbReference type="PIRNR" id="PIRNR039090"/>
    </source>
</evidence>
<sequence length="149" mass="16488">MINRERYLENLVSTANTLRLVILLYDKAVASLKLAAEIMEKPEPSPEEINRKYEALGRAGEILAVLEGTLDLDRGGEIARNLREIYEALSAELLRVTAQDDPETVRRMVKVLSDLREAWAEAEVNLKKEGKLAPEGRSGGRSAGLTATL</sequence>
<dbReference type="RefSeq" id="WP_168719907.1">
    <property type="nucleotide sequence ID" value="NZ_CP042909.1"/>
</dbReference>
<keyword evidence="9" id="KW-1185">Reference proteome</keyword>
<reference evidence="8 9" key="1">
    <citation type="submission" date="2019-08" db="EMBL/GenBank/DDBJ databases">
        <title>Complete genome sequence of Thermosulfurimonas marina SU872T, an anaerobic thermophilic chemolithoautotrophic bacterium isolated from a shallow marine hydrothermal vent.</title>
        <authorList>
            <person name="Allioux M."/>
            <person name="Jebbar M."/>
            <person name="Slobodkina G."/>
            <person name="Slobodkin A."/>
            <person name="Moalic Y."/>
            <person name="Frolova A."/>
            <person name="Shao Z."/>
            <person name="Alain K."/>
        </authorList>
    </citation>
    <scope>NUCLEOTIDE SEQUENCE [LARGE SCALE GENOMIC DNA]</scope>
    <source>
        <strain evidence="8 9">SU872</strain>
    </source>
</reference>
<evidence type="ECO:0000256" key="5">
    <source>
        <dbReference type="ARBA" id="ARBA00023186"/>
    </source>
</evidence>
<dbReference type="KEGG" id="tmai:FVE67_06995"/>
<dbReference type="CDD" id="cd16098">
    <property type="entry name" value="FliS"/>
    <property type="match status" value="1"/>
</dbReference>
<evidence type="ECO:0000313" key="8">
    <source>
        <dbReference type="EMBL" id="QJA06555.1"/>
    </source>
</evidence>
<keyword evidence="8" id="KW-0969">Cilium</keyword>
<dbReference type="AlphaFoldDB" id="A0A6H1WTK6"/>
<evidence type="ECO:0000256" key="7">
    <source>
        <dbReference type="SAM" id="MobiDB-lite"/>
    </source>
</evidence>
<dbReference type="Gene3D" id="1.20.120.340">
    <property type="entry name" value="Flagellar protein FliS"/>
    <property type="match status" value="1"/>
</dbReference>
<dbReference type="GO" id="GO:0005829">
    <property type="term" value="C:cytosol"/>
    <property type="evidence" value="ECO:0007669"/>
    <property type="project" value="UniProtKB-SubCell"/>
</dbReference>
<keyword evidence="3 6" id="KW-0963">Cytoplasm</keyword>
<keyword evidence="5" id="KW-0143">Chaperone</keyword>
<dbReference type="InterPro" id="IPR003713">
    <property type="entry name" value="FliS"/>
</dbReference>
<comment type="subcellular location">
    <subcellularLocation>
        <location evidence="1 6">Cytoplasm</location>
        <location evidence="1 6">Cytosol</location>
    </subcellularLocation>
</comment>
<accession>A0A6H1WTK6</accession>
<feature type="region of interest" description="Disordered" evidence="7">
    <location>
        <begin position="130"/>
        <end position="149"/>
    </location>
</feature>
<comment type="similarity">
    <text evidence="2 6">Belongs to the FliS family.</text>
</comment>
<evidence type="ECO:0000313" key="9">
    <source>
        <dbReference type="Proteomes" id="UP000501253"/>
    </source>
</evidence>
<organism evidence="8 9">
    <name type="scientific">Thermosulfurimonas marina</name>
    <dbReference type="NCBI Taxonomy" id="2047767"/>
    <lineage>
        <taxon>Bacteria</taxon>
        <taxon>Pseudomonadati</taxon>
        <taxon>Thermodesulfobacteriota</taxon>
        <taxon>Thermodesulfobacteria</taxon>
        <taxon>Thermodesulfobacteriales</taxon>
        <taxon>Thermodesulfobacteriaceae</taxon>
        <taxon>Thermosulfurimonas</taxon>
    </lineage>
</organism>
<evidence type="ECO:0000256" key="3">
    <source>
        <dbReference type="ARBA" id="ARBA00022490"/>
    </source>
</evidence>
<keyword evidence="4 6" id="KW-1005">Bacterial flagellum biogenesis</keyword>
<evidence type="ECO:0000256" key="1">
    <source>
        <dbReference type="ARBA" id="ARBA00004514"/>
    </source>
</evidence>
<protein>
    <recommendedName>
        <fullName evidence="6">Flagellar secretion chaperone FliS</fullName>
    </recommendedName>
</protein>
<dbReference type="Pfam" id="PF02561">
    <property type="entry name" value="FliS"/>
    <property type="match status" value="1"/>
</dbReference>
<dbReference type="EMBL" id="CP042909">
    <property type="protein sequence ID" value="QJA06555.1"/>
    <property type="molecule type" value="Genomic_DNA"/>
</dbReference>
<dbReference type="Proteomes" id="UP000501253">
    <property type="component" value="Chromosome"/>
</dbReference>
<keyword evidence="8" id="KW-0966">Cell projection</keyword>
<dbReference type="InterPro" id="IPR036584">
    <property type="entry name" value="FliS_sf"/>
</dbReference>
<dbReference type="SUPFAM" id="SSF101116">
    <property type="entry name" value="Flagellar export chaperone FliS"/>
    <property type="match status" value="1"/>
</dbReference>